<evidence type="ECO:0000313" key="2">
    <source>
        <dbReference type="Proteomes" id="UP000738349"/>
    </source>
</evidence>
<organism evidence="1 2">
    <name type="scientific">Dactylonectria macrodidyma</name>
    <dbReference type="NCBI Taxonomy" id="307937"/>
    <lineage>
        <taxon>Eukaryota</taxon>
        <taxon>Fungi</taxon>
        <taxon>Dikarya</taxon>
        <taxon>Ascomycota</taxon>
        <taxon>Pezizomycotina</taxon>
        <taxon>Sordariomycetes</taxon>
        <taxon>Hypocreomycetidae</taxon>
        <taxon>Hypocreales</taxon>
        <taxon>Nectriaceae</taxon>
        <taxon>Dactylonectria</taxon>
    </lineage>
</organism>
<evidence type="ECO:0000313" key="1">
    <source>
        <dbReference type="EMBL" id="KAH7170105.1"/>
    </source>
</evidence>
<dbReference type="Proteomes" id="UP000738349">
    <property type="component" value="Unassembled WGS sequence"/>
</dbReference>
<dbReference type="InterPro" id="IPR009003">
    <property type="entry name" value="Peptidase_S1_PA"/>
</dbReference>
<protein>
    <submittedName>
        <fullName evidence="1">Uncharacterized protein</fullName>
    </submittedName>
</protein>
<dbReference type="OrthoDB" id="5424209at2759"/>
<gene>
    <name evidence="1" type="ORF">EDB81DRAFT_837107</name>
</gene>
<accession>A0A9P9JNU0</accession>
<dbReference type="AlphaFoldDB" id="A0A9P9JNU0"/>
<reference evidence="1" key="1">
    <citation type="journal article" date="2021" name="Nat. Commun.">
        <title>Genetic determinants of endophytism in the Arabidopsis root mycobiome.</title>
        <authorList>
            <person name="Mesny F."/>
            <person name="Miyauchi S."/>
            <person name="Thiergart T."/>
            <person name="Pickel B."/>
            <person name="Atanasova L."/>
            <person name="Karlsson M."/>
            <person name="Huettel B."/>
            <person name="Barry K.W."/>
            <person name="Haridas S."/>
            <person name="Chen C."/>
            <person name="Bauer D."/>
            <person name="Andreopoulos W."/>
            <person name="Pangilinan J."/>
            <person name="LaButti K."/>
            <person name="Riley R."/>
            <person name="Lipzen A."/>
            <person name="Clum A."/>
            <person name="Drula E."/>
            <person name="Henrissat B."/>
            <person name="Kohler A."/>
            <person name="Grigoriev I.V."/>
            <person name="Martin F.M."/>
            <person name="Hacquard S."/>
        </authorList>
    </citation>
    <scope>NUCLEOTIDE SEQUENCE</scope>
    <source>
        <strain evidence="1">MPI-CAGE-AT-0147</strain>
    </source>
</reference>
<proteinExistence type="predicted"/>
<sequence>MADEAVVARRTAPSAEERDGYYYGLPSRPKLVARSSTDVWSHQYDGWSIGKNFSPVGHHAIAKPWNDSTSSLRRAIAHALEGIDWKAIDILRIGYERTNGFTGEEFAHPVTLLVSVQKDSTTWAQGLPVDVHCEMRESHFIRGVSSLGQAPTSAPKFVGGRVDRPTETRALWSEYSGLSIAAYDKPTRQGTKCIYLRLRDSGKMVALACRHVVFEESTIESEFKFADSDVQTPWTIIQPGDSTLANHKRTISGLLKGIDEEIKKIKSLRNLPEDTKCHMIQELRDSVLPLKRTERDLDELNDPLKRIFGHVIYAPKISIGSTDTSGPRLRDWALIELHAGKYTTPLADLCNQVFVGDAESARRQATEALQFEGFTKISKMPFDTRSQTVWLQDTISEAEMRKPSEEAGSLDDPAILVAKHGSSTGFTVGLATGIKSLIRQPIGEYDFQSEEWCIIGQKRDSEGRRIDFSSGGDSGSCVWDSEGRVGGMLTGGNGSGSNGAFDISYATPMEWLLDDIKAHGYDVELI</sequence>
<keyword evidence="2" id="KW-1185">Reference proteome</keyword>
<dbReference type="SUPFAM" id="SSF50494">
    <property type="entry name" value="Trypsin-like serine proteases"/>
    <property type="match status" value="1"/>
</dbReference>
<name>A0A9P9JNU0_9HYPO</name>
<comment type="caution">
    <text evidence="1">The sequence shown here is derived from an EMBL/GenBank/DDBJ whole genome shotgun (WGS) entry which is preliminary data.</text>
</comment>
<dbReference type="EMBL" id="JAGMUV010000002">
    <property type="protein sequence ID" value="KAH7170105.1"/>
    <property type="molecule type" value="Genomic_DNA"/>
</dbReference>